<accession>A0ABT8RQF6</accession>
<dbReference type="Pfam" id="PF20113">
    <property type="entry name" value="DUF6503"/>
    <property type="match status" value="1"/>
</dbReference>
<gene>
    <name evidence="1" type="ORF">Q2T41_10885</name>
</gene>
<sequence>MNHYYKTALIALSLIGLNCKDQPKEKGSAADGTVETVNDNNGEIIIEEAIKAHGGPLYDSANYQFVFRDKRYTFNNKNGNTYTVHSIDSVGNRIADYLKNGTFKRTVNENPVTLSLEDKTKYSNALNSVVYFATLPHKLKDNAVIKQYVGEAVVKGEDYDVVKVTFEQEGGGADHDDIFMYWINKKSHYINYLAYSYSVNEGGVRFRSAYNPRTVDGIRFQDYINWEAPIGTSLGDLPALFEKGQLKELSRIETVDVQNMDAKDIEE</sequence>
<organism evidence="1 2">
    <name type="scientific">Maribacter confluentis</name>
    <dbReference type="NCBI Taxonomy" id="1656093"/>
    <lineage>
        <taxon>Bacteria</taxon>
        <taxon>Pseudomonadati</taxon>
        <taxon>Bacteroidota</taxon>
        <taxon>Flavobacteriia</taxon>
        <taxon>Flavobacteriales</taxon>
        <taxon>Flavobacteriaceae</taxon>
        <taxon>Maribacter</taxon>
    </lineage>
</organism>
<evidence type="ECO:0008006" key="3">
    <source>
        <dbReference type="Google" id="ProtNLM"/>
    </source>
</evidence>
<proteinExistence type="predicted"/>
<dbReference type="EMBL" id="JAUKUC010000001">
    <property type="protein sequence ID" value="MDO1513161.1"/>
    <property type="molecule type" value="Genomic_DNA"/>
</dbReference>
<dbReference type="Proteomes" id="UP001168579">
    <property type="component" value="Unassembled WGS sequence"/>
</dbReference>
<reference evidence="1" key="1">
    <citation type="journal article" date="2014" name="Int. J. Syst. Evol. Microbiol.">
        <title>Complete genome of a new Firmicutes species belonging to the dominant human colonic microbiota ('Ruminococcus bicirculans') reveals two chromosomes and a selective capacity to utilize plant glucans.</title>
        <authorList>
            <consortium name="NISC Comparative Sequencing Program"/>
            <person name="Wegmann U."/>
            <person name="Louis P."/>
            <person name="Goesmann A."/>
            <person name="Henrissat B."/>
            <person name="Duncan S.H."/>
            <person name="Flint H.J."/>
        </authorList>
    </citation>
    <scope>NUCLEOTIDE SEQUENCE</scope>
    <source>
        <strain evidence="1">CECT 8869</strain>
    </source>
</reference>
<comment type="caution">
    <text evidence="1">The sequence shown here is derived from an EMBL/GenBank/DDBJ whole genome shotgun (WGS) entry which is preliminary data.</text>
</comment>
<reference evidence="1" key="2">
    <citation type="submission" date="2023-06" db="EMBL/GenBank/DDBJ databases">
        <authorList>
            <person name="Lucena T."/>
            <person name="Sun Q."/>
        </authorList>
    </citation>
    <scope>NUCLEOTIDE SEQUENCE</scope>
    <source>
        <strain evidence="1">CECT 8869</strain>
    </source>
</reference>
<evidence type="ECO:0000313" key="1">
    <source>
        <dbReference type="EMBL" id="MDO1513161.1"/>
    </source>
</evidence>
<dbReference type="RefSeq" id="WP_304436108.1">
    <property type="nucleotide sequence ID" value="NZ_JAUKUC010000001.1"/>
</dbReference>
<protein>
    <recommendedName>
        <fullName evidence="3">Deoxyribose-phosphate aldolase</fullName>
    </recommendedName>
</protein>
<name>A0ABT8RQF6_9FLAO</name>
<dbReference type="InterPro" id="IPR045444">
    <property type="entry name" value="DUF6503"/>
</dbReference>
<keyword evidence="2" id="KW-1185">Reference proteome</keyword>
<evidence type="ECO:0000313" key="2">
    <source>
        <dbReference type="Proteomes" id="UP001168579"/>
    </source>
</evidence>